<proteinExistence type="predicted"/>
<evidence type="ECO:0000313" key="2">
    <source>
        <dbReference type="Proteomes" id="UP000231134"/>
    </source>
</evidence>
<comment type="caution">
    <text evidence="1">The sequence shown here is derived from an EMBL/GenBank/DDBJ whole genome shotgun (WGS) entry which is preliminary data.</text>
</comment>
<sequence length="79" mass="9191">MGIDDLIRMSRAEDLDVDEMDMEYGFCQCKNRKTDETVWVAEMDDGGWVLFRSFEPGTPAFPLKDLRCKTISEVYGLFR</sequence>
<dbReference type="Proteomes" id="UP000231134">
    <property type="component" value="Unassembled WGS sequence"/>
</dbReference>
<reference evidence="1 2" key="1">
    <citation type="submission" date="2017-11" db="EMBL/GenBank/DDBJ databases">
        <title>Animal gut microbial communities from fecal samples from Wisconsin, USA.</title>
        <authorList>
            <person name="Neumann A."/>
        </authorList>
    </citation>
    <scope>NUCLEOTIDE SEQUENCE [LARGE SCALE GENOMIC DNA]</scope>
    <source>
        <strain evidence="1 2">UWS3</strain>
    </source>
</reference>
<protein>
    <submittedName>
        <fullName evidence="1">Uncharacterized protein</fullName>
    </submittedName>
</protein>
<dbReference type="RefSeq" id="WP_100425820.1">
    <property type="nucleotide sequence ID" value="NZ_JAXFBG010000151.1"/>
</dbReference>
<evidence type="ECO:0000313" key="1">
    <source>
        <dbReference type="EMBL" id="PJJ41908.1"/>
    </source>
</evidence>
<dbReference type="EMBL" id="PGEX01000001">
    <property type="protein sequence ID" value="PJJ41908.1"/>
    <property type="molecule type" value="Genomic_DNA"/>
</dbReference>
<organism evidence="1 2">
    <name type="scientific">Hallerella succinigenes</name>
    <dbReference type="NCBI Taxonomy" id="1896222"/>
    <lineage>
        <taxon>Bacteria</taxon>
        <taxon>Pseudomonadati</taxon>
        <taxon>Fibrobacterota</taxon>
        <taxon>Fibrobacteria</taxon>
        <taxon>Fibrobacterales</taxon>
        <taxon>Fibrobacteraceae</taxon>
        <taxon>Hallerella</taxon>
    </lineage>
</organism>
<accession>A0A2M9A8C1</accession>
<dbReference type="AlphaFoldDB" id="A0A2M9A8C1"/>
<name>A0A2M9A8C1_9BACT</name>
<gene>
    <name evidence="1" type="ORF">BGX16_1914</name>
</gene>
<keyword evidence="2" id="KW-1185">Reference proteome</keyword>